<reference evidence="4" key="1">
    <citation type="journal article" date="2023" name="Proc. Natl. Acad. Sci. U.S.A.">
        <title>Genomic and structural basis for evolution of tropane alkaloid biosynthesis.</title>
        <authorList>
            <person name="Wanga Y.-J."/>
            <person name="Taina T."/>
            <person name="Yua J.-Y."/>
            <person name="Lia J."/>
            <person name="Xua B."/>
            <person name="Chenc J."/>
            <person name="D'Auriad J.C."/>
            <person name="Huanga J.-P."/>
            <person name="Huanga S.-X."/>
        </authorList>
    </citation>
    <scope>NUCLEOTIDE SEQUENCE [LARGE SCALE GENOMIC DNA]</scope>
    <source>
        <strain evidence="4">cv. KIB-2019</strain>
    </source>
</reference>
<dbReference type="Proteomes" id="UP001152561">
    <property type="component" value="Unassembled WGS sequence"/>
</dbReference>
<dbReference type="PANTHER" id="PTHR10992">
    <property type="entry name" value="METHYLESTERASE FAMILY MEMBER"/>
    <property type="match status" value="1"/>
</dbReference>
<dbReference type="Pfam" id="PF12697">
    <property type="entry name" value="Abhydrolase_6"/>
    <property type="match status" value="1"/>
</dbReference>
<evidence type="ECO:0000256" key="1">
    <source>
        <dbReference type="SAM" id="MobiDB-lite"/>
    </source>
</evidence>
<dbReference type="SUPFAM" id="SSF56317">
    <property type="entry name" value="Carbon-nitrogen hydrolase"/>
    <property type="match status" value="1"/>
</dbReference>
<sequence length="536" mass="59667">MGNRFYCMRERDIRENGKRSKRIERSKRRSLLEEELLHRQALSMAIQQHQQLSQRFDGSMSRRIGSTSSRRRNDLPDQLANSKQLPEFLENIKTKKIVLIHGEGFGAWCWYKTIALLEETGLVPTALDLTGSGIDLTDSNNVTTLVDYSKPLIDYLENLPEDEKVILVGHSAGGACVSYVLEHLPTKIAKAVFLCATMISDGQRPFDVFAEELGSAELFTQESKFLTYGNGKDKPATGIMFEKEQMHGLYFNQSPTKDVALAMVSMRPIPLGPMMDKLTLTPEKYGTSRRFYIQTLDDHALSPDVQEKLVRLKVTTEKSANIINARSLIQAAAEQGASLILLPEMWNCPYSTDMFAKFAEDFNDIDSTLSLLMLSEVASSLGVTITGGSIPEKDADFGRIGIGICHDIRFPELAMTYSARGAHLICYPGAFNTSTGAALWELEQRTRQDDSASAVDNQLYVASCSPSRDSASSYMIWGHSTVVGPMGEINAITGHEEAVLIAEIDYAAIQRTRESLPLESQRRNDIYQFVDLLGES</sequence>
<dbReference type="Pfam" id="PF00795">
    <property type="entry name" value="CN_hydrolase"/>
    <property type="match status" value="2"/>
</dbReference>
<protein>
    <recommendedName>
        <fullName evidence="2">CN hydrolase domain-containing protein</fullName>
    </recommendedName>
</protein>
<proteinExistence type="predicted"/>
<organism evidence="3 4">
    <name type="scientific">Anisodus acutangulus</name>
    <dbReference type="NCBI Taxonomy" id="402998"/>
    <lineage>
        <taxon>Eukaryota</taxon>
        <taxon>Viridiplantae</taxon>
        <taxon>Streptophyta</taxon>
        <taxon>Embryophyta</taxon>
        <taxon>Tracheophyta</taxon>
        <taxon>Spermatophyta</taxon>
        <taxon>Magnoliopsida</taxon>
        <taxon>eudicotyledons</taxon>
        <taxon>Gunneridae</taxon>
        <taxon>Pentapetalae</taxon>
        <taxon>asterids</taxon>
        <taxon>lamiids</taxon>
        <taxon>Solanales</taxon>
        <taxon>Solanaceae</taxon>
        <taxon>Solanoideae</taxon>
        <taxon>Hyoscyameae</taxon>
        <taxon>Anisodus</taxon>
    </lineage>
</organism>
<dbReference type="InterPro" id="IPR000073">
    <property type="entry name" value="AB_hydrolase_1"/>
</dbReference>
<dbReference type="InterPro" id="IPR003010">
    <property type="entry name" value="C-N_Hydrolase"/>
</dbReference>
<evidence type="ECO:0000259" key="2">
    <source>
        <dbReference type="PROSITE" id="PS50263"/>
    </source>
</evidence>
<dbReference type="GO" id="GO:0080030">
    <property type="term" value="F:methyl indole-3-acetate esterase activity"/>
    <property type="evidence" value="ECO:0007669"/>
    <property type="project" value="TreeGrafter"/>
</dbReference>
<dbReference type="SUPFAM" id="SSF53474">
    <property type="entry name" value="alpha/beta-Hydrolases"/>
    <property type="match status" value="1"/>
</dbReference>
<evidence type="ECO:0000313" key="4">
    <source>
        <dbReference type="Proteomes" id="UP001152561"/>
    </source>
</evidence>
<dbReference type="InterPro" id="IPR029058">
    <property type="entry name" value="AB_hydrolase_fold"/>
</dbReference>
<dbReference type="Gene3D" id="3.60.110.10">
    <property type="entry name" value="Carbon-nitrogen hydrolase"/>
    <property type="match status" value="1"/>
</dbReference>
<dbReference type="Gene3D" id="3.40.50.1820">
    <property type="entry name" value="alpha/beta hydrolase"/>
    <property type="match status" value="1"/>
</dbReference>
<dbReference type="OrthoDB" id="1263307at2759"/>
<feature type="compositionally biased region" description="Low complexity" evidence="1">
    <location>
        <begin position="59"/>
        <end position="68"/>
    </location>
</feature>
<dbReference type="EMBL" id="JAJAGQ010000007">
    <property type="protein sequence ID" value="KAJ8557807.1"/>
    <property type="molecule type" value="Genomic_DNA"/>
</dbReference>
<accession>A0A9Q1MIV7</accession>
<dbReference type="GO" id="GO:0080032">
    <property type="term" value="F:methyl jasmonate esterase activity"/>
    <property type="evidence" value="ECO:0007669"/>
    <property type="project" value="TreeGrafter"/>
</dbReference>
<evidence type="ECO:0000313" key="3">
    <source>
        <dbReference type="EMBL" id="KAJ8557807.1"/>
    </source>
</evidence>
<gene>
    <name evidence="3" type="ORF">K7X08_004573</name>
</gene>
<keyword evidence="4" id="KW-1185">Reference proteome</keyword>
<dbReference type="GO" id="GO:0009694">
    <property type="term" value="P:jasmonic acid metabolic process"/>
    <property type="evidence" value="ECO:0007669"/>
    <property type="project" value="TreeGrafter"/>
</dbReference>
<dbReference type="PANTHER" id="PTHR10992:SF785">
    <property type="entry name" value="METHYLESTERASE 14, CHLOROPLASTIC-RELATED"/>
    <property type="match status" value="1"/>
</dbReference>
<feature type="domain" description="CN hydrolase" evidence="2">
    <location>
        <begin position="305"/>
        <end position="506"/>
    </location>
</feature>
<dbReference type="GO" id="GO:0009696">
    <property type="term" value="P:salicylic acid metabolic process"/>
    <property type="evidence" value="ECO:0007669"/>
    <property type="project" value="TreeGrafter"/>
</dbReference>
<dbReference type="PROSITE" id="PS50263">
    <property type="entry name" value="CN_HYDROLASE"/>
    <property type="match status" value="1"/>
</dbReference>
<dbReference type="InterPro" id="IPR036526">
    <property type="entry name" value="C-N_Hydrolase_sf"/>
</dbReference>
<dbReference type="GO" id="GO:0016810">
    <property type="term" value="F:hydrolase activity, acting on carbon-nitrogen (but not peptide) bonds"/>
    <property type="evidence" value="ECO:0007669"/>
    <property type="project" value="UniProtKB-ARBA"/>
</dbReference>
<dbReference type="InterPro" id="IPR045889">
    <property type="entry name" value="MES/HNL"/>
</dbReference>
<feature type="region of interest" description="Disordered" evidence="1">
    <location>
        <begin position="52"/>
        <end position="77"/>
    </location>
</feature>
<dbReference type="AlphaFoldDB" id="A0A9Q1MIV7"/>
<comment type="caution">
    <text evidence="3">The sequence shown here is derived from an EMBL/GenBank/DDBJ whole genome shotgun (WGS) entry which is preliminary data.</text>
</comment>
<dbReference type="GO" id="GO:0080031">
    <property type="term" value="F:methyl salicylate esterase activity"/>
    <property type="evidence" value="ECO:0007669"/>
    <property type="project" value="TreeGrafter"/>
</dbReference>
<name>A0A9Q1MIV7_9SOLA</name>